<accession>A0A8J6F7T7</accession>
<proteinExistence type="predicted"/>
<gene>
    <name evidence="1" type="ORF">GDO78_009407</name>
</gene>
<name>A0A8J6F7T7_ELECQ</name>
<dbReference type="Proteomes" id="UP000770717">
    <property type="component" value="Unassembled WGS sequence"/>
</dbReference>
<organism evidence="1 2">
    <name type="scientific">Eleutherodactylus coqui</name>
    <name type="common">Puerto Rican coqui</name>
    <dbReference type="NCBI Taxonomy" id="57060"/>
    <lineage>
        <taxon>Eukaryota</taxon>
        <taxon>Metazoa</taxon>
        <taxon>Chordata</taxon>
        <taxon>Craniata</taxon>
        <taxon>Vertebrata</taxon>
        <taxon>Euteleostomi</taxon>
        <taxon>Amphibia</taxon>
        <taxon>Batrachia</taxon>
        <taxon>Anura</taxon>
        <taxon>Neobatrachia</taxon>
        <taxon>Hyloidea</taxon>
        <taxon>Eleutherodactylidae</taxon>
        <taxon>Eleutherodactylinae</taxon>
        <taxon>Eleutherodactylus</taxon>
        <taxon>Eleutherodactylus</taxon>
    </lineage>
</organism>
<protein>
    <submittedName>
        <fullName evidence="1">Uncharacterized protein</fullName>
    </submittedName>
</protein>
<evidence type="ECO:0000313" key="1">
    <source>
        <dbReference type="EMBL" id="KAG9483473.1"/>
    </source>
</evidence>
<dbReference type="AlphaFoldDB" id="A0A8J6F7T7"/>
<sequence length="84" mass="9462">MPISTYWSHAKSIFMSETKWAPGCAGQGRVQCSMVLANYGNKYASPLAIISKDTEGDTQLSQNPNLQYRSKNRMNILLSFYTHL</sequence>
<reference evidence="1" key="1">
    <citation type="thesis" date="2020" institute="ProQuest LLC" country="789 East Eisenhower Parkway, Ann Arbor, MI, USA">
        <title>Comparative Genomics and Chromosome Evolution.</title>
        <authorList>
            <person name="Mudd A.B."/>
        </authorList>
    </citation>
    <scope>NUCLEOTIDE SEQUENCE</scope>
    <source>
        <strain evidence="1">HN-11 Male</strain>
        <tissue evidence="1">Kidney and liver</tissue>
    </source>
</reference>
<comment type="caution">
    <text evidence="1">The sequence shown here is derived from an EMBL/GenBank/DDBJ whole genome shotgun (WGS) entry which is preliminary data.</text>
</comment>
<evidence type="ECO:0000313" key="2">
    <source>
        <dbReference type="Proteomes" id="UP000770717"/>
    </source>
</evidence>
<keyword evidence="2" id="KW-1185">Reference proteome</keyword>
<dbReference type="EMBL" id="WNTK01000005">
    <property type="protein sequence ID" value="KAG9483473.1"/>
    <property type="molecule type" value="Genomic_DNA"/>
</dbReference>